<dbReference type="Pfam" id="PF17921">
    <property type="entry name" value="Integrase_H2C2"/>
    <property type="match status" value="1"/>
</dbReference>
<keyword evidence="11" id="KW-1185">Reference proteome</keyword>
<evidence type="ECO:0000256" key="5">
    <source>
        <dbReference type="ARBA" id="ARBA00022801"/>
    </source>
</evidence>
<dbReference type="Gene3D" id="1.10.340.70">
    <property type="match status" value="1"/>
</dbReference>
<proteinExistence type="predicted"/>
<keyword evidence="5" id="KW-0378">Hydrolase</keyword>
<dbReference type="Gramene" id="Psat02G0052900-T1">
    <property type="protein sequence ID" value="KAI5433281.1"/>
    <property type="gene ID" value="KIW84_020529"/>
</dbReference>
<evidence type="ECO:0000256" key="2">
    <source>
        <dbReference type="ARBA" id="ARBA00022695"/>
    </source>
</evidence>
<accession>A0A9D5B804</accession>
<dbReference type="Proteomes" id="UP001058974">
    <property type="component" value="Chromosome 2"/>
</dbReference>
<keyword evidence="4" id="KW-0255">Endonuclease</keyword>
<comment type="caution">
    <text evidence="10">The sequence shown here is derived from an EMBL/GenBank/DDBJ whole genome shotgun (WGS) entry which is preliminary data.</text>
</comment>
<keyword evidence="1" id="KW-0808">Transferase</keyword>
<dbReference type="PANTHER" id="PTHR48475:SF1">
    <property type="entry name" value="RNASE H TYPE-1 DOMAIN-CONTAINING PROTEIN"/>
    <property type="match status" value="1"/>
</dbReference>
<dbReference type="InterPro" id="IPR041588">
    <property type="entry name" value="Integrase_H2C2"/>
</dbReference>
<dbReference type="GO" id="GO:0003676">
    <property type="term" value="F:nucleic acid binding"/>
    <property type="evidence" value="ECO:0007669"/>
    <property type="project" value="InterPro"/>
</dbReference>
<evidence type="ECO:0000256" key="6">
    <source>
        <dbReference type="ARBA" id="ARBA00022918"/>
    </source>
</evidence>
<organism evidence="10 11">
    <name type="scientific">Pisum sativum</name>
    <name type="common">Garden pea</name>
    <name type="synonym">Lathyrus oleraceus</name>
    <dbReference type="NCBI Taxonomy" id="3888"/>
    <lineage>
        <taxon>Eukaryota</taxon>
        <taxon>Viridiplantae</taxon>
        <taxon>Streptophyta</taxon>
        <taxon>Embryophyta</taxon>
        <taxon>Tracheophyta</taxon>
        <taxon>Spermatophyta</taxon>
        <taxon>Magnoliopsida</taxon>
        <taxon>eudicotyledons</taxon>
        <taxon>Gunneridae</taxon>
        <taxon>Pentapetalae</taxon>
        <taxon>rosids</taxon>
        <taxon>fabids</taxon>
        <taxon>Fabales</taxon>
        <taxon>Fabaceae</taxon>
        <taxon>Papilionoideae</taxon>
        <taxon>50 kb inversion clade</taxon>
        <taxon>NPAAA clade</taxon>
        <taxon>Hologalegina</taxon>
        <taxon>IRL clade</taxon>
        <taxon>Fabeae</taxon>
        <taxon>Lathyrus</taxon>
    </lineage>
</organism>
<protein>
    <submittedName>
        <fullName evidence="10">Uncharacterized protein</fullName>
    </submittedName>
</protein>
<evidence type="ECO:0000256" key="4">
    <source>
        <dbReference type="ARBA" id="ARBA00022759"/>
    </source>
</evidence>
<feature type="domain" description="Integrase zinc-binding" evidence="9">
    <location>
        <begin position="313"/>
        <end position="369"/>
    </location>
</feature>
<keyword evidence="3" id="KW-0540">Nuclease</keyword>
<dbReference type="AlphaFoldDB" id="A0A9D5B804"/>
<dbReference type="SUPFAM" id="SSF53098">
    <property type="entry name" value="Ribonuclease H-like"/>
    <property type="match status" value="2"/>
</dbReference>
<dbReference type="EMBL" id="JAMSHJ010000002">
    <property type="protein sequence ID" value="KAI5433281.1"/>
    <property type="molecule type" value="Genomic_DNA"/>
</dbReference>
<keyword evidence="2" id="KW-0548">Nucleotidyltransferase</keyword>
<evidence type="ECO:0000259" key="9">
    <source>
        <dbReference type="Pfam" id="PF17921"/>
    </source>
</evidence>
<dbReference type="InterPro" id="IPR036397">
    <property type="entry name" value="RNaseH_sf"/>
</dbReference>
<dbReference type="Pfam" id="PF17917">
    <property type="entry name" value="RT_RNaseH"/>
    <property type="match status" value="1"/>
</dbReference>
<evidence type="ECO:0000313" key="11">
    <source>
        <dbReference type="Proteomes" id="UP001058974"/>
    </source>
</evidence>
<dbReference type="Gene3D" id="3.30.420.10">
    <property type="entry name" value="Ribonuclease H-like superfamily/Ribonuclease H"/>
    <property type="match status" value="2"/>
</dbReference>
<evidence type="ECO:0000256" key="1">
    <source>
        <dbReference type="ARBA" id="ARBA00022679"/>
    </source>
</evidence>
<evidence type="ECO:0000259" key="8">
    <source>
        <dbReference type="Pfam" id="PF17917"/>
    </source>
</evidence>
<dbReference type="SUPFAM" id="SSF56672">
    <property type="entry name" value="DNA/RNA polymerases"/>
    <property type="match status" value="1"/>
</dbReference>
<evidence type="ECO:0000313" key="10">
    <source>
        <dbReference type="EMBL" id="KAI5433281.1"/>
    </source>
</evidence>
<dbReference type="PANTHER" id="PTHR48475">
    <property type="entry name" value="RIBONUCLEASE H"/>
    <property type="match status" value="1"/>
</dbReference>
<feature type="compositionally biased region" description="Polar residues" evidence="7">
    <location>
        <begin position="607"/>
        <end position="616"/>
    </location>
</feature>
<dbReference type="InterPro" id="IPR043502">
    <property type="entry name" value="DNA/RNA_pol_sf"/>
</dbReference>
<keyword evidence="6" id="KW-0695">RNA-directed DNA polymerase</keyword>
<feature type="region of interest" description="Disordered" evidence="7">
    <location>
        <begin position="595"/>
        <end position="616"/>
    </location>
</feature>
<sequence>MLRKNQAIKWNDDCQKAFDKIKEYLQKPPILIPPVPGRPLIMYLSVTENSMGCVLGQHDESGRKEHAIYYLSKKFTDCETRYSLLEKTCCALAWAARRLRQYMLNHTTLLISKMDPVKYIFEKPALTGRVARWQMILTNMTFNIMYLKMKDCEEPLVEEGPDPDDKWTLMFDGAVNMNGNGVGAVLINPKGAHIPFSARLTSGGQSSQWRLEYESAALIPYRDYTRRILTFFKKVKLYHVPRDENQMADALATLSSMIKVHWWNHVPHVAVNRLERPAYVFAAESVVTDEKPWYYDIKNFLKTQEYPEGACVDRPEADMLMQEVHEGSFGTHAGGHAMAKKLLRAGYYWMTMESDCFKYARKCHKCQIYADKVHVPPSPLNVMNSPWPFAMWGIDMIGKIEPTASNGHRFILVAIDYFTKWVEAASYATLPNKWLPGSSRKKSYVVMEPKMNGAVEAANKNIKKIVQKMVVTYKDWHEMLPFALHGYRTSLDEAEWIQTRFNELSLIEERRLAAVCHGQLYQRRMKRAFDQKCVLEAIRSIGICEDVILTDIFPKQVWEAIRAMFPREDAVDSAFYSPTDLGIATPSRPVLPMSSPSEAEYFPKRNPPQSQSIGSLGSQPGSLNFAGVISASSNCVAFQFNMEHYAIEKFKHMHSLVNKSRSPEVPSVNGRVEVDIGKCQVSLKPPSVNGLASFYIRFVSQQPSASSVNDVVLLVPYPAVQILRFLVIAYHGPLHSIALPLLPQVQANQEIRSN</sequence>
<feature type="domain" description="Reverse transcriptase RNase H-like" evidence="8">
    <location>
        <begin position="36"/>
        <end position="138"/>
    </location>
</feature>
<gene>
    <name evidence="10" type="ORF">KIW84_020529</name>
</gene>
<dbReference type="InterPro" id="IPR041373">
    <property type="entry name" value="RT_RNaseH"/>
</dbReference>
<evidence type="ECO:0000256" key="3">
    <source>
        <dbReference type="ARBA" id="ARBA00022722"/>
    </source>
</evidence>
<name>A0A9D5B804_PEA</name>
<dbReference type="InterPro" id="IPR012337">
    <property type="entry name" value="RNaseH-like_sf"/>
</dbReference>
<reference evidence="10 11" key="1">
    <citation type="journal article" date="2022" name="Nat. Genet.">
        <title>Improved pea reference genome and pan-genome highlight genomic features and evolutionary characteristics.</title>
        <authorList>
            <person name="Yang T."/>
            <person name="Liu R."/>
            <person name="Luo Y."/>
            <person name="Hu S."/>
            <person name="Wang D."/>
            <person name="Wang C."/>
            <person name="Pandey M.K."/>
            <person name="Ge S."/>
            <person name="Xu Q."/>
            <person name="Li N."/>
            <person name="Li G."/>
            <person name="Huang Y."/>
            <person name="Saxena R.K."/>
            <person name="Ji Y."/>
            <person name="Li M."/>
            <person name="Yan X."/>
            <person name="He Y."/>
            <person name="Liu Y."/>
            <person name="Wang X."/>
            <person name="Xiang C."/>
            <person name="Varshney R.K."/>
            <person name="Ding H."/>
            <person name="Gao S."/>
            <person name="Zong X."/>
        </authorList>
    </citation>
    <scope>NUCLEOTIDE SEQUENCE [LARGE SCALE GENOMIC DNA]</scope>
    <source>
        <strain evidence="10 11">cv. Zhongwan 6</strain>
    </source>
</reference>
<evidence type="ECO:0000256" key="7">
    <source>
        <dbReference type="SAM" id="MobiDB-lite"/>
    </source>
</evidence>